<keyword evidence="2" id="KW-0012">Acyltransferase</keyword>
<accession>A0ABU4VIF6</accession>
<keyword evidence="2" id="KW-0808">Transferase</keyword>
<proteinExistence type="predicted"/>
<dbReference type="InterPro" id="IPR016181">
    <property type="entry name" value="Acyl_CoA_acyltransferase"/>
</dbReference>
<evidence type="ECO:0000313" key="3">
    <source>
        <dbReference type="Proteomes" id="UP001277761"/>
    </source>
</evidence>
<evidence type="ECO:0000259" key="1">
    <source>
        <dbReference type="PROSITE" id="PS51186"/>
    </source>
</evidence>
<dbReference type="PROSITE" id="PS51186">
    <property type="entry name" value="GNAT"/>
    <property type="match status" value="1"/>
</dbReference>
<sequence>MSRARVVHTSGLGPAEIAEIRSLMHAAFDGDFGDEDLEHGLGGIHALVRDPGDDALIAHGSVVMRRMLHGGRALRCGYVEAVAVRADRRRAGLGGLVMDELEAVIRGAYDLGALGASDDGEALYLARGWQRWRGTTSVVAPDGLRRCPEEEGSVFVLPVEAPLDLDADIACDWRDGDVW</sequence>
<keyword evidence="3" id="KW-1185">Reference proteome</keyword>
<feature type="domain" description="N-acetyltransferase" evidence="1">
    <location>
        <begin position="7"/>
        <end position="150"/>
    </location>
</feature>
<dbReference type="SUPFAM" id="SSF55729">
    <property type="entry name" value="Acyl-CoA N-acyltransferases (Nat)"/>
    <property type="match status" value="1"/>
</dbReference>
<comment type="caution">
    <text evidence="2">The sequence shown here is derived from an EMBL/GenBank/DDBJ whole genome shotgun (WGS) entry which is preliminary data.</text>
</comment>
<dbReference type="Proteomes" id="UP001277761">
    <property type="component" value="Unassembled WGS sequence"/>
</dbReference>
<organism evidence="2 3">
    <name type="scientific">Patulibacter brassicae</name>
    <dbReference type="NCBI Taxonomy" id="1705717"/>
    <lineage>
        <taxon>Bacteria</taxon>
        <taxon>Bacillati</taxon>
        <taxon>Actinomycetota</taxon>
        <taxon>Thermoleophilia</taxon>
        <taxon>Solirubrobacterales</taxon>
        <taxon>Patulibacteraceae</taxon>
        <taxon>Patulibacter</taxon>
    </lineage>
</organism>
<reference evidence="2 3" key="1">
    <citation type="submission" date="2023-11" db="EMBL/GenBank/DDBJ databases">
        <authorList>
            <person name="Xu M."/>
            <person name="Jiang T."/>
        </authorList>
    </citation>
    <scope>NUCLEOTIDE SEQUENCE [LARGE SCALE GENOMIC DNA]</scope>
    <source>
        <strain evidence="2 3">SD</strain>
    </source>
</reference>
<evidence type="ECO:0000313" key="2">
    <source>
        <dbReference type="EMBL" id="MDX8151600.1"/>
    </source>
</evidence>
<dbReference type="GO" id="GO:0016746">
    <property type="term" value="F:acyltransferase activity"/>
    <property type="evidence" value="ECO:0007669"/>
    <property type="project" value="UniProtKB-KW"/>
</dbReference>
<dbReference type="EC" id="2.3.1.-" evidence="2"/>
<gene>
    <name evidence="2" type="ORF">SK069_08360</name>
</gene>
<dbReference type="EMBL" id="JAXAVX010000003">
    <property type="protein sequence ID" value="MDX8151600.1"/>
    <property type="molecule type" value="Genomic_DNA"/>
</dbReference>
<dbReference type="InterPro" id="IPR000182">
    <property type="entry name" value="GNAT_dom"/>
</dbReference>
<protein>
    <submittedName>
        <fullName evidence="2">GNAT family N-acetyltransferase</fullName>
        <ecNumber evidence="2">2.3.1.-</ecNumber>
    </submittedName>
</protein>
<name>A0ABU4VIF6_9ACTN</name>
<dbReference type="RefSeq" id="WP_319953754.1">
    <property type="nucleotide sequence ID" value="NZ_JAXAVX010000003.1"/>
</dbReference>
<dbReference type="Gene3D" id="3.40.630.30">
    <property type="match status" value="1"/>
</dbReference>